<evidence type="ECO:0000313" key="2">
    <source>
        <dbReference type="EMBL" id="TCU07034.1"/>
    </source>
</evidence>
<organism evidence="2 3">
    <name type="scientific">Rhizobium sullae</name>
    <name type="common">Rhizobium hedysari</name>
    <dbReference type="NCBI Taxonomy" id="50338"/>
    <lineage>
        <taxon>Bacteria</taxon>
        <taxon>Pseudomonadati</taxon>
        <taxon>Pseudomonadota</taxon>
        <taxon>Alphaproteobacteria</taxon>
        <taxon>Hyphomicrobiales</taxon>
        <taxon>Rhizobiaceae</taxon>
        <taxon>Rhizobium/Agrobacterium group</taxon>
        <taxon>Rhizobium</taxon>
    </lineage>
</organism>
<name>A0A4R3PS86_RHISU</name>
<dbReference type="RefSeq" id="WP_132568558.1">
    <property type="nucleotide sequence ID" value="NZ_SMBH01000030.1"/>
</dbReference>
<proteinExistence type="predicted"/>
<evidence type="ECO:0000313" key="3">
    <source>
        <dbReference type="Proteomes" id="UP000294576"/>
    </source>
</evidence>
<evidence type="ECO:0000256" key="1">
    <source>
        <dbReference type="SAM" id="MobiDB-lite"/>
    </source>
</evidence>
<gene>
    <name evidence="2" type="ORF">EV132_13064</name>
</gene>
<accession>A0A4R3PS86</accession>
<dbReference type="Proteomes" id="UP000294576">
    <property type="component" value="Unassembled WGS sequence"/>
</dbReference>
<feature type="compositionally biased region" description="Basic and acidic residues" evidence="1">
    <location>
        <begin position="46"/>
        <end position="89"/>
    </location>
</feature>
<sequence>MQKPSDKDDVVEGRQNMRPPEMDLEPIPTDTKLEDQGSGGLNDPSDTLHDPSPHERSAGFKRSDRKGSRQEAEERVEGLPDTSLDERSIVSKPPALD</sequence>
<reference evidence="2 3" key="1">
    <citation type="submission" date="2019-03" db="EMBL/GenBank/DDBJ databases">
        <title>Genomic Encyclopedia of Type Strains, Phase IV (KMG-V): Genome sequencing to study the core and pangenomes of soil and plant-associated prokaryotes.</title>
        <authorList>
            <person name="Whitman W."/>
        </authorList>
    </citation>
    <scope>NUCLEOTIDE SEQUENCE [LARGE SCALE GENOMIC DNA]</scope>
    <source>
        <strain evidence="2 3">Hc14</strain>
    </source>
</reference>
<protein>
    <submittedName>
        <fullName evidence="2">Uncharacterized protein</fullName>
    </submittedName>
</protein>
<dbReference type="AlphaFoldDB" id="A0A4R3PS86"/>
<feature type="region of interest" description="Disordered" evidence="1">
    <location>
        <begin position="1"/>
        <end position="97"/>
    </location>
</feature>
<feature type="compositionally biased region" description="Basic and acidic residues" evidence="1">
    <location>
        <begin position="1"/>
        <end position="12"/>
    </location>
</feature>
<dbReference type="EMBL" id="SMBH01000030">
    <property type="protein sequence ID" value="TCU07034.1"/>
    <property type="molecule type" value="Genomic_DNA"/>
</dbReference>
<comment type="caution">
    <text evidence="2">The sequence shown here is derived from an EMBL/GenBank/DDBJ whole genome shotgun (WGS) entry which is preliminary data.</text>
</comment>